<name>A0A9N9E673_FUNMO</name>
<reference evidence="1" key="1">
    <citation type="submission" date="2021-06" db="EMBL/GenBank/DDBJ databases">
        <authorList>
            <person name="Kallberg Y."/>
            <person name="Tangrot J."/>
            <person name="Rosling A."/>
        </authorList>
    </citation>
    <scope>NUCLEOTIDE SEQUENCE</scope>
    <source>
        <strain evidence="1">87-6 pot B 2015</strain>
    </source>
</reference>
<dbReference type="Proteomes" id="UP000789375">
    <property type="component" value="Unassembled WGS sequence"/>
</dbReference>
<proteinExistence type="predicted"/>
<sequence length="61" mass="6806">MSDGQLIYWDIVGHGPLDNVPECPSPIVQVGRYPTTSLLQACSFFLYYSVRLFQAVPTNIS</sequence>
<comment type="caution">
    <text evidence="1">The sequence shown here is derived from an EMBL/GenBank/DDBJ whole genome shotgun (WGS) entry which is preliminary data.</text>
</comment>
<evidence type="ECO:0000313" key="2">
    <source>
        <dbReference type="Proteomes" id="UP000789375"/>
    </source>
</evidence>
<dbReference type="EMBL" id="CAJVPP010005552">
    <property type="protein sequence ID" value="CAG8666764.1"/>
    <property type="molecule type" value="Genomic_DNA"/>
</dbReference>
<accession>A0A9N9E673</accession>
<keyword evidence="2" id="KW-1185">Reference proteome</keyword>
<evidence type="ECO:0000313" key="1">
    <source>
        <dbReference type="EMBL" id="CAG8666764.1"/>
    </source>
</evidence>
<protein>
    <submittedName>
        <fullName evidence="1">9436_t:CDS:1</fullName>
    </submittedName>
</protein>
<dbReference type="AlphaFoldDB" id="A0A9N9E673"/>
<gene>
    <name evidence="1" type="ORF">FMOSSE_LOCUS12208</name>
</gene>
<organism evidence="1 2">
    <name type="scientific">Funneliformis mosseae</name>
    <name type="common">Endomycorrhizal fungus</name>
    <name type="synonym">Glomus mosseae</name>
    <dbReference type="NCBI Taxonomy" id="27381"/>
    <lineage>
        <taxon>Eukaryota</taxon>
        <taxon>Fungi</taxon>
        <taxon>Fungi incertae sedis</taxon>
        <taxon>Mucoromycota</taxon>
        <taxon>Glomeromycotina</taxon>
        <taxon>Glomeromycetes</taxon>
        <taxon>Glomerales</taxon>
        <taxon>Glomeraceae</taxon>
        <taxon>Funneliformis</taxon>
    </lineage>
</organism>